<dbReference type="EMBL" id="BPLR01020839">
    <property type="protein sequence ID" value="GIX83179.1"/>
    <property type="molecule type" value="Genomic_DNA"/>
</dbReference>
<protein>
    <submittedName>
        <fullName evidence="1">Uncharacterized protein</fullName>
    </submittedName>
</protein>
<organism evidence="1 2">
    <name type="scientific">Caerostris extrusa</name>
    <name type="common">Bark spider</name>
    <name type="synonym">Caerostris bankana</name>
    <dbReference type="NCBI Taxonomy" id="172846"/>
    <lineage>
        <taxon>Eukaryota</taxon>
        <taxon>Metazoa</taxon>
        <taxon>Ecdysozoa</taxon>
        <taxon>Arthropoda</taxon>
        <taxon>Chelicerata</taxon>
        <taxon>Arachnida</taxon>
        <taxon>Araneae</taxon>
        <taxon>Araneomorphae</taxon>
        <taxon>Entelegynae</taxon>
        <taxon>Araneoidea</taxon>
        <taxon>Araneidae</taxon>
        <taxon>Caerostris</taxon>
    </lineage>
</organism>
<comment type="caution">
    <text evidence="1">The sequence shown here is derived from an EMBL/GenBank/DDBJ whole genome shotgun (WGS) entry which is preliminary data.</text>
</comment>
<dbReference type="AlphaFoldDB" id="A0AAV4NFN5"/>
<reference evidence="1 2" key="1">
    <citation type="submission" date="2021-06" db="EMBL/GenBank/DDBJ databases">
        <title>Caerostris extrusa draft genome.</title>
        <authorList>
            <person name="Kono N."/>
            <person name="Arakawa K."/>
        </authorList>
    </citation>
    <scope>NUCLEOTIDE SEQUENCE [LARGE SCALE GENOMIC DNA]</scope>
</reference>
<accession>A0AAV4NFN5</accession>
<proteinExistence type="predicted"/>
<sequence length="27" mass="3098">PGLAVHQSSASENIRKIEWKGMVKFRK</sequence>
<dbReference type="Proteomes" id="UP001054945">
    <property type="component" value="Unassembled WGS sequence"/>
</dbReference>
<gene>
    <name evidence="1" type="ORF">CEXT_771861</name>
</gene>
<keyword evidence="2" id="KW-1185">Reference proteome</keyword>
<name>A0AAV4NFN5_CAEEX</name>
<evidence type="ECO:0000313" key="1">
    <source>
        <dbReference type="EMBL" id="GIX83179.1"/>
    </source>
</evidence>
<feature type="non-terminal residue" evidence="1">
    <location>
        <position position="1"/>
    </location>
</feature>
<evidence type="ECO:0000313" key="2">
    <source>
        <dbReference type="Proteomes" id="UP001054945"/>
    </source>
</evidence>